<feature type="active site" evidence="3">
    <location>
        <position position="324"/>
    </location>
</feature>
<dbReference type="MEROPS" id="A01.078"/>
<dbReference type="Proteomes" id="UP000001072">
    <property type="component" value="Unassembled WGS sequence"/>
</dbReference>
<dbReference type="HOGENOM" id="CLU_013253_1_2_1"/>
<reference evidence="10" key="1">
    <citation type="journal article" date="2011" name="Proc. Natl. Acad. Sci. U.S.A.">
        <title>Obligate biotrophy features unraveled by the genomic analysis of rust fungi.</title>
        <authorList>
            <person name="Duplessis S."/>
            <person name="Cuomo C.A."/>
            <person name="Lin Y.-C."/>
            <person name="Aerts A."/>
            <person name="Tisserant E."/>
            <person name="Veneault-Fourrey C."/>
            <person name="Joly D.L."/>
            <person name="Hacquard S."/>
            <person name="Amselem J."/>
            <person name="Cantarel B.L."/>
            <person name="Chiu R."/>
            <person name="Coutinho P.M."/>
            <person name="Feau N."/>
            <person name="Field M."/>
            <person name="Frey P."/>
            <person name="Gelhaye E."/>
            <person name="Goldberg J."/>
            <person name="Grabherr M.G."/>
            <person name="Kodira C.D."/>
            <person name="Kohler A."/>
            <person name="Kuees U."/>
            <person name="Lindquist E.A."/>
            <person name="Lucas S.M."/>
            <person name="Mago R."/>
            <person name="Mauceli E."/>
            <person name="Morin E."/>
            <person name="Murat C."/>
            <person name="Pangilinan J.L."/>
            <person name="Park R."/>
            <person name="Pearson M."/>
            <person name="Quesneville H."/>
            <person name="Rouhier N."/>
            <person name="Sakthikumar S."/>
            <person name="Salamov A.A."/>
            <person name="Schmutz J."/>
            <person name="Selles B."/>
            <person name="Shapiro H."/>
            <person name="Tanguay P."/>
            <person name="Tuskan G.A."/>
            <person name="Henrissat B."/>
            <person name="Van de Peer Y."/>
            <person name="Rouze P."/>
            <person name="Ellis J.G."/>
            <person name="Dodds P.N."/>
            <person name="Schein J.E."/>
            <person name="Zhong S."/>
            <person name="Hamelin R.C."/>
            <person name="Grigoriev I.V."/>
            <person name="Szabo L.J."/>
            <person name="Martin F."/>
        </authorList>
    </citation>
    <scope>NUCLEOTIDE SEQUENCE [LARGE SCALE GENOMIC DNA]</scope>
    <source>
        <strain evidence="10">98AG31 / pathotype 3-4-7</strain>
    </source>
</reference>
<accession>F4S0D4</accession>
<keyword evidence="7" id="KW-0732">Signal</keyword>
<evidence type="ECO:0000313" key="10">
    <source>
        <dbReference type="Proteomes" id="UP000001072"/>
    </source>
</evidence>
<evidence type="ECO:0000256" key="3">
    <source>
        <dbReference type="PIRSR" id="PIRSR601461-1"/>
    </source>
</evidence>
<name>F4S0D4_MELLP</name>
<dbReference type="PROSITE" id="PS51767">
    <property type="entry name" value="PEPTIDASE_A1"/>
    <property type="match status" value="1"/>
</dbReference>
<dbReference type="Gene3D" id="2.40.70.10">
    <property type="entry name" value="Acid Proteases"/>
    <property type="match status" value="2"/>
</dbReference>
<evidence type="ECO:0000256" key="5">
    <source>
        <dbReference type="SAM" id="MobiDB-lite"/>
    </source>
</evidence>
<dbReference type="PRINTS" id="PR00792">
    <property type="entry name" value="PEPSIN"/>
</dbReference>
<dbReference type="PANTHER" id="PTHR47966:SF6">
    <property type="entry name" value="PEPTIDASE A1 DOMAIN-CONTAINING PROTEIN"/>
    <property type="match status" value="1"/>
</dbReference>
<keyword evidence="2 4" id="KW-0064">Aspartyl protease</keyword>
<protein>
    <submittedName>
        <fullName evidence="9">Aspartic peptidase A1</fullName>
    </submittedName>
</protein>
<dbReference type="PROSITE" id="PS00141">
    <property type="entry name" value="ASP_PROTEASE"/>
    <property type="match status" value="1"/>
</dbReference>
<feature type="domain" description="Peptidase A1" evidence="8">
    <location>
        <begin position="99"/>
        <end position="443"/>
    </location>
</feature>
<organism evidence="10">
    <name type="scientific">Melampsora larici-populina (strain 98AG31 / pathotype 3-4-7)</name>
    <name type="common">Poplar leaf rust fungus</name>
    <dbReference type="NCBI Taxonomy" id="747676"/>
    <lineage>
        <taxon>Eukaryota</taxon>
        <taxon>Fungi</taxon>
        <taxon>Dikarya</taxon>
        <taxon>Basidiomycota</taxon>
        <taxon>Pucciniomycotina</taxon>
        <taxon>Pucciniomycetes</taxon>
        <taxon>Pucciniales</taxon>
        <taxon>Melampsoraceae</taxon>
        <taxon>Melampsora</taxon>
    </lineage>
</organism>
<dbReference type="CDD" id="cd05471">
    <property type="entry name" value="pepsin_like"/>
    <property type="match status" value="1"/>
</dbReference>
<dbReference type="SUPFAM" id="SSF50630">
    <property type="entry name" value="Acid proteases"/>
    <property type="match status" value="1"/>
</dbReference>
<dbReference type="GO" id="GO:0004190">
    <property type="term" value="F:aspartic-type endopeptidase activity"/>
    <property type="evidence" value="ECO:0007669"/>
    <property type="project" value="UniProtKB-KW"/>
</dbReference>
<dbReference type="Pfam" id="PF00026">
    <property type="entry name" value="Asp"/>
    <property type="match status" value="1"/>
</dbReference>
<dbReference type="GO" id="GO:0006508">
    <property type="term" value="P:proteolysis"/>
    <property type="evidence" value="ECO:0007669"/>
    <property type="project" value="UniProtKB-KW"/>
</dbReference>
<dbReference type="InterPro" id="IPR001969">
    <property type="entry name" value="Aspartic_peptidase_AS"/>
</dbReference>
<keyword evidence="6" id="KW-0812">Transmembrane</keyword>
<dbReference type="InterPro" id="IPR021109">
    <property type="entry name" value="Peptidase_aspartic_dom_sf"/>
</dbReference>
<comment type="similarity">
    <text evidence="1 4">Belongs to the peptidase A1 family.</text>
</comment>
<sequence length="502" mass="54088">MNRFKFFFLQLLILIQSIDTHCEPLTSIPIIRRKPTFEKRDDSDQAVNQRAIWQAELLLNKYRLSRGQPGSQDDDPSLQRRGSSIQHHPLTNGCVDSDYYGVVEIGKPPQRFNVIIDTGSSDFWVIGSTFPRPRTPTTSANNKGVSSNFLNPEFASNSITGASYSPEKSKTFKSTLNQFQVTYGSGKVIGSIGTEIISFAGYTVADKLFGVANQATGGLLSGDVSGIMGMGFKLQASTGVTPFWQSAKISTFALGITRFINITSSKESEPGGILTLGGVNQSLYTGKINYIPLESQSYWQIAMDEVSINGGVIPNLGSKSVAIDTGTSLIGAPTSAVEAIYSHIPGSQPAKGIYRGYYQFPCSSLPTLSLTFGGISYSISPDDFNIGKIDQSGENCLGAIFAVNSPTIQSNLIAPSWIIGDSFLKNVYSVFQIEPLPGFIGFALPVNDYQNLLNSVGKAVGANPGINVNGRAKSNGNRVNVQVLGLLLITFSSLFGFILIVW</sequence>
<evidence type="ECO:0000256" key="2">
    <source>
        <dbReference type="ARBA" id="ARBA00022750"/>
    </source>
</evidence>
<dbReference type="AlphaFoldDB" id="F4S0D4"/>
<dbReference type="OrthoDB" id="771136at2759"/>
<dbReference type="InterPro" id="IPR001461">
    <property type="entry name" value="Aspartic_peptidase_A1"/>
</dbReference>
<keyword evidence="6" id="KW-0472">Membrane</keyword>
<feature type="transmembrane region" description="Helical" evidence="6">
    <location>
        <begin position="481"/>
        <end position="501"/>
    </location>
</feature>
<dbReference type="VEuPathDB" id="FungiDB:MELLADRAFT_123380"/>
<dbReference type="GeneID" id="18926346"/>
<dbReference type="FunCoup" id="F4S0D4">
    <property type="interactions" value="44"/>
</dbReference>
<dbReference type="RefSeq" id="XP_007414778.1">
    <property type="nucleotide sequence ID" value="XM_007414716.1"/>
</dbReference>
<evidence type="ECO:0000313" key="9">
    <source>
        <dbReference type="EMBL" id="EGG01944.1"/>
    </source>
</evidence>
<keyword evidence="4" id="KW-0645">Protease</keyword>
<dbReference type="InterPro" id="IPR034164">
    <property type="entry name" value="Pepsin-like_dom"/>
</dbReference>
<dbReference type="InterPro" id="IPR033121">
    <property type="entry name" value="PEPTIDASE_A1"/>
</dbReference>
<feature type="chain" id="PRO_5003315667" evidence="7">
    <location>
        <begin position="21"/>
        <end position="502"/>
    </location>
</feature>
<proteinExistence type="inferred from homology"/>
<keyword evidence="10" id="KW-1185">Reference proteome</keyword>
<dbReference type="KEGG" id="mlr:MELLADRAFT_123380"/>
<evidence type="ECO:0000256" key="7">
    <source>
        <dbReference type="SAM" id="SignalP"/>
    </source>
</evidence>
<dbReference type="InParanoid" id="F4S0D4"/>
<dbReference type="PANTHER" id="PTHR47966">
    <property type="entry name" value="BETA-SITE APP-CLEAVING ENZYME, ISOFORM A-RELATED"/>
    <property type="match status" value="1"/>
</dbReference>
<evidence type="ECO:0000256" key="4">
    <source>
        <dbReference type="RuleBase" id="RU000454"/>
    </source>
</evidence>
<feature type="active site" evidence="3">
    <location>
        <position position="117"/>
    </location>
</feature>
<evidence type="ECO:0000259" key="8">
    <source>
        <dbReference type="PROSITE" id="PS51767"/>
    </source>
</evidence>
<keyword evidence="6" id="KW-1133">Transmembrane helix</keyword>
<keyword evidence="4" id="KW-0378">Hydrolase</keyword>
<evidence type="ECO:0000256" key="6">
    <source>
        <dbReference type="SAM" id="Phobius"/>
    </source>
</evidence>
<dbReference type="eggNOG" id="KOG1339">
    <property type="taxonomic scope" value="Eukaryota"/>
</dbReference>
<evidence type="ECO:0000256" key="1">
    <source>
        <dbReference type="ARBA" id="ARBA00007447"/>
    </source>
</evidence>
<feature type="signal peptide" evidence="7">
    <location>
        <begin position="1"/>
        <end position="20"/>
    </location>
</feature>
<gene>
    <name evidence="9" type="ORF">MELLADRAFT_123380</name>
</gene>
<feature type="region of interest" description="Disordered" evidence="5">
    <location>
        <begin position="65"/>
        <end position="90"/>
    </location>
</feature>
<dbReference type="EMBL" id="GL883134">
    <property type="protein sequence ID" value="EGG01944.1"/>
    <property type="molecule type" value="Genomic_DNA"/>
</dbReference>